<reference evidence="2" key="1">
    <citation type="journal article" date="2018" name="Nat. Commun.">
        <title>Diversity and evolution of the emerging Pandoraviridae family.</title>
        <authorList>
            <person name="Legendre M."/>
            <person name="Fabre E."/>
            <person name="Poirot O."/>
            <person name="Jeudy S."/>
            <person name="Lartigue A."/>
            <person name="Alempic J.M."/>
            <person name="Beucher L."/>
            <person name="Philippe N."/>
            <person name="Bertaux L."/>
            <person name="Christo-Foroux E."/>
            <person name="Labadie K."/>
            <person name="Coute Y."/>
            <person name="Abergel C."/>
            <person name="Claverie J.M."/>
        </authorList>
    </citation>
    <scope>NUCLEOTIDE SEQUENCE [LARGE SCALE GENOMIC DNA]</scope>
    <source>
        <strain evidence="2">Neocaledonia</strain>
    </source>
</reference>
<organism evidence="2">
    <name type="scientific">Pandoravirus neocaledonia</name>
    <dbReference type="NCBI Taxonomy" id="2107708"/>
    <lineage>
        <taxon>Viruses</taxon>
        <taxon>Pandoravirus</taxon>
    </lineage>
</organism>
<gene>
    <name evidence="2" type="ORF">pneo_cds_362</name>
</gene>
<dbReference type="EMBL" id="MG011690">
    <property type="protein sequence ID" value="AVK75969.1"/>
    <property type="molecule type" value="Genomic_DNA"/>
</dbReference>
<dbReference type="Proteomes" id="UP000249287">
    <property type="component" value="Segment"/>
</dbReference>
<dbReference type="KEGG" id="vg:36842682"/>
<accession>A0A2U7UBY0</accession>
<dbReference type="RefSeq" id="YP_009481972.1">
    <property type="nucleotide sequence ID" value="NC_037666.1"/>
</dbReference>
<protein>
    <submittedName>
        <fullName evidence="2">Uncharacterized protein</fullName>
    </submittedName>
</protein>
<evidence type="ECO:0000313" key="2">
    <source>
        <dbReference type="EMBL" id="AVK75969.1"/>
    </source>
</evidence>
<name>A0A2U7UBY0_9VIRU</name>
<evidence type="ECO:0000256" key="1">
    <source>
        <dbReference type="SAM" id="MobiDB-lite"/>
    </source>
</evidence>
<dbReference type="GeneID" id="36842682"/>
<feature type="region of interest" description="Disordered" evidence="1">
    <location>
        <begin position="160"/>
        <end position="185"/>
    </location>
</feature>
<proteinExistence type="predicted"/>
<sequence>MSGQTIGCDEQVVDRAVARLIDAGAHVIDLTDLYALGVSSTVAPIDLLQSIERVGASRSVEMAGLATCGGRRFAIERVDPATADFTTRFDDAIRRRLQARATSLGATSIPERYYGTRTERHAMADHFDRAIYAHCQALGCRVAMVLEMIPPIYRIAYGQPTPRARRTPEPPADDDGDRSMDMCDD</sequence>